<reference evidence="10" key="3">
    <citation type="submission" date="2024-05" db="EMBL/GenBank/DDBJ databases">
        <title>Yangia mangrovi SAOS 153D genome.</title>
        <authorList>
            <person name="Verma A."/>
            <person name="Pal Y."/>
            <person name="Sundharam S."/>
            <person name="Bisht B."/>
            <person name="Srinivasan K."/>
        </authorList>
    </citation>
    <scope>NUCLEOTIDE SEQUENCE</scope>
    <source>
        <strain evidence="10">SAOS 153D</strain>
    </source>
</reference>
<evidence type="ECO:0000256" key="2">
    <source>
        <dbReference type="ARBA" id="ARBA00022741"/>
    </source>
</evidence>
<dbReference type="FunFam" id="3.40.50.300:FF:001812">
    <property type="entry name" value="C4-dicarboxylate transport transcriptional regulatory protein DctD"/>
    <property type="match status" value="1"/>
</dbReference>
<keyword evidence="12" id="KW-1185">Reference proteome</keyword>
<dbReference type="PANTHER" id="PTHR32071:SF29">
    <property type="entry name" value="PHOSPHOGLYCERATE TRANSPORT SYSTEM TRANSCRIPTIONAL REGULATORY PROTEIN PGTA"/>
    <property type="match status" value="1"/>
</dbReference>
<keyword evidence="5" id="KW-0805">Transcription regulation</keyword>
<proteinExistence type="predicted"/>
<dbReference type="PROSITE" id="PS00675">
    <property type="entry name" value="SIGMA54_INTERACT_1"/>
    <property type="match status" value="1"/>
</dbReference>
<dbReference type="InterPro" id="IPR011006">
    <property type="entry name" value="CheY-like_superfamily"/>
</dbReference>
<evidence type="ECO:0000259" key="8">
    <source>
        <dbReference type="PROSITE" id="PS50045"/>
    </source>
</evidence>
<dbReference type="FunFam" id="3.40.50.2300:FF:000018">
    <property type="entry name" value="DNA-binding transcriptional regulator NtrC"/>
    <property type="match status" value="1"/>
</dbReference>
<dbReference type="EMBL" id="NTHN01000286">
    <property type="protein sequence ID" value="PBD18035.1"/>
    <property type="molecule type" value="Genomic_DNA"/>
</dbReference>
<dbReference type="SUPFAM" id="SSF52172">
    <property type="entry name" value="CheY-like"/>
    <property type="match status" value="1"/>
</dbReference>
<sequence length="444" mass="49187">MTKAMKIAIVDDEKDMRQSISQWLALSGYDTETYSSAEEALGAVGADYPGIVISDIRMPGMDGIQFLRKLMGNDSALPVIMITGHGDVPMAVEAMRIGAYDFLEKPFNPDRMSELAKKATNARRLTLDNRVLRRELSDGGQLMSKLIGQSPAMERLREDVLDLGQADGHVLIDGETGTGKTLIAHALHAVGSRAGKKFVLISCAAMDEDALMRRLFGPMQPEDTRLPAIEEARGGTLVLEDIESLSDASQARLLSVINDQGTPPETRIIAICNLQDEGRTCETALRPDLYYRLAALKITVPPLRQRGEDILTLFTRFSEQFSDEYGCDAPQVSAQEAAQLLQAPWPGNVRQLINLAERAVLQSRRGTGTIASLLMNDHEDMQPVMTTEGKPLKEYVEAFERMLIDNTMRRHKGSISSVMDELCLPRRTLNEKMAKYGLQRSDYL</sequence>
<dbReference type="Gene3D" id="1.10.10.60">
    <property type="entry name" value="Homeodomain-like"/>
    <property type="match status" value="1"/>
</dbReference>
<accession>A0A2A3JS53</accession>
<dbReference type="InterPro" id="IPR002197">
    <property type="entry name" value="HTH_Fis"/>
</dbReference>
<dbReference type="SUPFAM" id="SSF46689">
    <property type="entry name" value="Homeodomain-like"/>
    <property type="match status" value="1"/>
</dbReference>
<keyword evidence="6" id="KW-0804">Transcription</keyword>
<dbReference type="InterPro" id="IPR058031">
    <property type="entry name" value="AAA_lid_NorR"/>
</dbReference>
<dbReference type="InterPro" id="IPR001789">
    <property type="entry name" value="Sig_transdc_resp-reg_receiver"/>
</dbReference>
<organism evidence="11">
    <name type="scientific">Alloyangia mangrovi</name>
    <dbReference type="NCBI Taxonomy" id="1779329"/>
    <lineage>
        <taxon>Bacteria</taxon>
        <taxon>Pseudomonadati</taxon>
        <taxon>Pseudomonadota</taxon>
        <taxon>Alphaproteobacteria</taxon>
        <taxon>Rhodobacterales</taxon>
        <taxon>Roseobacteraceae</taxon>
        <taxon>Alloyangia</taxon>
    </lineage>
</organism>
<dbReference type="GO" id="GO:0006355">
    <property type="term" value="P:regulation of DNA-templated transcription"/>
    <property type="evidence" value="ECO:0007669"/>
    <property type="project" value="InterPro"/>
</dbReference>
<dbReference type="PROSITE" id="PS50045">
    <property type="entry name" value="SIGMA54_INTERACT_4"/>
    <property type="match status" value="1"/>
</dbReference>
<feature type="modified residue" description="4-aspartylphosphate" evidence="7">
    <location>
        <position position="55"/>
    </location>
</feature>
<reference evidence="11" key="1">
    <citation type="submission" date="2017-09" db="EMBL/GenBank/DDBJ databases">
        <title>Yangia sp. SAOS 153D whole genome sequencing.</title>
        <authorList>
            <person name="Verma A."/>
            <person name="Krishnamurthi S."/>
        </authorList>
    </citation>
    <scope>NUCLEOTIDE SEQUENCE [LARGE SCALE GENOMIC DNA]</scope>
    <source>
        <strain evidence="11">SAOS 153D</strain>
    </source>
</reference>
<feature type="domain" description="Sigma-54 factor interaction" evidence="8">
    <location>
        <begin position="146"/>
        <end position="361"/>
    </location>
</feature>
<comment type="caution">
    <text evidence="11">The sequence shown here is derived from an EMBL/GenBank/DDBJ whole genome shotgun (WGS) entry which is preliminary data.</text>
</comment>
<dbReference type="Pfam" id="PF25601">
    <property type="entry name" value="AAA_lid_14"/>
    <property type="match status" value="1"/>
</dbReference>
<dbReference type="EMBL" id="NTHN02000005">
    <property type="protein sequence ID" value="MCT4369651.1"/>
    <property type="molecule type" value="Genomic_DNA"/>
</dbReference>
<dbReference type="GO" id="GO:0000160">
    <property type="term" value="P:phosphorelay signal transduction system"/>
    <property type="evidence" value="ECO:0007669"/>
    <property type="project" value="UniProtKB-KW"/>
</dbReference>
<dbReference type="Gene3D" id="3.40.50.2300">
    <property type="match status" value="1"/>
</dbReference>
<dbReference type="Gene3D" id="3.40.50.300">
    <property type="entry name" value="P-loop containing nucleotide triphosphate hydrolases"/>
    <property type="match status" value="1"/>
</dbReference>
<evidence type="ECO:0000313" key="10">
    <source>
        <dbReference type="EMBL" id="MCT4369651.1"/>
    </source>
</evidence>
<evidence type="ECO:0000256" key="1">
    <source>
        <dbReference type="ARBA" id="ARBA00022553"/>
    </source>
</evidence>
<dbReference type="InterPro" id="IPR002078">
    <property type="entry name" value="Sigma_54_int"/>
</dbReference>
<protein>
    <submittedName>
        <fullName evidence="11">DNA-binding response regulator</fullName>
    </submittedName>
    <submittedName>
        <fullName evidence="10">Sigma-54-dependent Fis family transcriptional regulator</fullName>
    </submittedName>
</protein>
<evidence type="ECO:0000256" key="6">
    <source>
        <dbReference type="ARBA" id="ARBA00023163"/>
    </source>
</evidence>
<dbReference type="OrthoDB" id="9802388at2"/>
<dbReference type="InterPro" id="IPR003593">
    <property type="entry name" value="AAA+_ATPase"/>
</dbReference>
<dbReference type="CDD" id="cd00009">
    <property type="entry name" value="AAA"/>
    <property type="match status" value="1"/>
</dbReference>
<dbReference type="InterPro" id="IPR009057">
    <property type="entry name" value="Homeodomain-like_sf"/>
</dbReference>
<dbReference type="SUPFAM" id="SSF52540">
    <property type="entry name" value="P-loop containing nucleoside triphosphate hydrolases"/>
    <property type="match status" value="1"/>
</dbReference>
<dbReference type="GO" id="GO:0043565">
    <property type="term" value="F:sequence-specific DNA binding"/>
    <property type="evidence" value="ECO:0007669"/>
    <property type="project" value="InterPro"/>
</dbReference>
<keyword evidence="11" id="KW-0238">DNA-binding</keyword>
<reference evidence="12" key="2">
    <citation type="submission" date="2023-07" db="EMBL/GenBank/DDBJ databases">
        <title>Yangia mangrovi SAOS 153D genome.</title>
        <authorList>
            <person name="Verma A."/>
            <person name="Pal Y."/>
            <person name="Sundharam S."/>
            <person name="Bisht B."/>
            <person name="Srinivasan K."/>
        </authorList>
    </citation>
    <scope>NUCLEOTIDE SEQUENCE [LARGE SCALE GENOMIC DNA]</scope>
    <source>
        <strain evidence="12">SAOS 153D</strain>
    </source>
</reference>
<evidence type="ECO:0000313" key="11">
    <source>
        <dbReference type="EMBL" id="PBD18035.1"/>
    </source>
</evidence>
<dbReference type="Pfam" id="PF00158">
    <property type="entry name" value="Sigma54_activat"/>
    <property type="match status" value="1"/>
</dbReference>
<dbReference type="PROSITE" id="PS50110">
    <property type="entry name" value="RESPONSE_REGULATORY"/>
    <property type="match status" value="1"/>
</dbReference>
<evidence type="ECO:0000256" key="7">
    <source>
        <dbReference type="PROSITE-ProRule" id="PRU00169"/>
    </source>
</evidence>
<keyword evidence="3" id="KW-0067">ATP-binding</keyword>
<dbReference type="InterPro" id="IPR025662">
    <property type="entry name" value="Sigma_54_int_dom_ATP-bd_1"/>
</dbReference>
<dbReference type="PANTHER" id="PTHR32071">
    <property type="entry name" value="TRANSCRIPTIONAL REGULATORY PROTEIN"/>
    <property type="match status" value="1"/>
</dbReference>
<dbReference type="AlphaFoldDB" id="A0A2A3JS53"/>
<dbReference type="InterPro" id="IPR025944">
    <property type="entry name" value="Sigma_54_int_dom_CS"/>
</dbReference>
<dbReference type="SMART" id="SM00448">
    <property type="entry name" value="REC"/>
    <property type="match status" value="1"/>
</dbReference>
<dbReference type="RefSeq" id="WP_095883317.1">
    <property type="nucleotide sequence ID" value="NZ_NTHN02000005.1"/>
</dbReference>
<dbReference type="FunFam" id="1.10.8.60:FF:000111">
    <property type="entry name" value="Two component Fis family sigma54 specific transcriptional regulator"/>
    <property type="match status" value="1"/>
</dbReference>
<dbReference type="Proteomes" id="UP000217448">
    <property type="component" value="Unassembled WGS sequence"/>
</dbReference>
<keyword evidence="2" id="KW-0547">Nucleotide-binding</keyword>
<gene>
    <name evidence="10" type="ORF">CLG85_004545</name>
    <name evidence="11" type="ORF">CLG85_16930</name>
</gene>
<dbReference type="Pfam" id="PF02954">
    <property type="entry name" value="HTH_8"/>
    <property type="match status" value="1"/>
</dbReference>
<dbReference type="Gene3D" id="1.10.8.60">
    <property type="match status" value="1"/>
</dbReference>
<evidence type="ECO:0000256" key="4">
    <source>
        <dbReference type="ARBA" id="ARBA00023012"/>
    </source>
</evidence>
<dbReference type="FunFam" id="1.10.10.60:FF:000179">
    <property type="entry name" value="Two component, sigma54 specific, transcriptional regulator, Fis family"/>
    <property type="match status" value="1"/>
</dbReference>
<feature type="domain" description="Response regulatory" evidence="9">
    <location>
        <begin position="6"/>
        <end position="120"/>
    </location>
</feature>
<keyword evidence="1 7" id="KW-0597">Phosphoprotein</keyword>
<dbReference type="PROSITE" id="PS00688">
    <property type="entry name" value="SIGMA54_INTERACT_3"/>
    <property type="match status" value="1"/>
</dbReference>
<name>A0A2A3JS53_9RHOB</name>
<dbReference type="SMART" id="SM00382">
    <property type="entry name" value="AAA"/>
    <property type="match status" value="1"/>
</dbReference>
<evidence type="ECO:0000256" key="5">
    <source>
        <dbReference type="ARBA" id="ARBA00023015"/>
    </source>
</evidence>
<dbReference type="InterPro" id="IPR027417">
    <property type="entry name" value="P-loop_NTPase"/>
</dbReference>
<keyword evidence="4" id="KW-0902">Two-component regulatory system</keyword>
<dbReference type="CDD" id="cd17549">
    <property type="entry name" value="REC_DctD-like"/>
    <property type="match status" value="1"/>
</dbReference>
<evidence type="ECO:0000313" key="12">
    <source>
        <dbReference type="Proteomes" id="UP000217448"/>
    </source>
</evidence>
<evidence type="ECO:0000256" key="3">
    <source>
        <dbReference type="ARBA" id="ARBA00022840"/>
    </source>
</evidence>
<dbReference type="Pfam" id="PF00072">
    <property type="entry name" value="Response_reg"/>
    <property type="match status" value="1"/>
</dbReference>
<evidence type="ECO:0000259" key="9">
    <source>
        <dbReference type="PROSITE" id="PS50110"/>
    </source>
</evidence>
<dbReference type="GO" id="GO:0005524">
    <property type="term" value="F:ATP binding"/>
    <property type="evidence" value="ECO:0007669"/>
    <property type="project" value="UniProtKB-KW"/>
</dbReference>